<accession>A0A061QS91</accession>
<gene>
    <name evidence="1" type="ORF">TSPGSL018_26608</name>
</gene>
<name>A0A061QS91_9CHLO</name>
<evidence type="ECO:0000313" key="1">
    <source>
        <dbReference type="EMBL" id="JAC61310.1"/>
    </source>
</evidence>
<organism evidence="1">
    <name type="scientific">Tetraselmis sp. GSL018</name>
    <dbReference type="NCBI Taxonomy" id="582737"/>
    <lineage>
        <taxon>Eukaryota</taxon>
        <taxon>Viridiplantae</taxon>
        <taxon>Chlorophyta</taxon>
        <taxon>core chlorophytes</taxon>
        <taxon>Chlorodendrophyceae</taxon>
        <taxon>Chlorodendrales</taxon>
        <taxon>Chlorodendraceae</taxon>
        <taxon>Tetraselmis</taxon>
    </lineage>
</organism>
<dbReference type="EMBL" id="GBEZ01025823">
    <property type="protein sequence ID" value="JAC61310.1"/>
    <property type="molecule type" value="Transcribed_RNA"/>
</dbReference>
<protein>
    <submittedName>
        <fullName evidence="1">Uncharacterized protein</fullName>
    </submittedName>
</protein>
<reference evidence="1" key="1">
    <citation type="submission" date="2014-05" db="EMBL/GenBank/DDBJ databases">
        <title>The transcriptome of the halophilic microalga Tetraselmis sp. GSL018 isolated from the Great Salt Lake, Utah.</title>
        <authorList>
            <person name="Jinkerson R.E."/>
            <person name="D'Adamo S."/>
            <person name="Posewitz M.C."/>
        </authorList>
    </citation>
    <scope>NUCLEOTIDE SEQUENCE</scope>
    <source>
        <strain evidence="1">GSL018</strain>
    </source>
</reference>
<sequence>PRPWGSTCRCACPELARGPAGDTRAPLLQPRPP</sequence>
<feature type="non-terminal residue" evidence="1">
    <location>
        <position position="1"/>
    </location>
</feature>
<dbReference type="AlphaFoldDB" id="A0A061QS91"/>
<proteinExistence type="predicted"/>